<evidence type="ECO:0000313" key="3">
    <source>
        <dbReference type="Proteomes" id="UP000468735"/>
    </source>
</evidence>
<feature type="compositionally biased region" description="Basic and acidic residues" evidence="1">
    <location>
        <begin position="88"/>
        <end position="102"/>
    </location>
</feature>
<feature type="compositionally biased region" description="Basic and acidic residues" evidence="1">
    <location>
        <begin position="202"/>
        <end position="215"/>
    </location>
</feature>
<feature type="region of interest" description="Disordered" evidence="1">
    <location>
        <begin position="88"/>
        <end position="215"/>
    </location>
</feature>
<name>A0A6H9YFM6_9ACTN</name>
<feature type="compositionally biased region" description="Pro residues" evidence="1">
    <location>
        <begin position="171"/>
        <end position="190"/>
    </location>
</feature>
<dbReference type="OrthoDB" id="3543987at2"/>
<dbReference type="Proteomes" id="UP000468735">
    <property type="component" value="Unassembled WGS sequence"/>
</dbReference>
<sequence length="334" mass="35726">MLALLDEEGGAVAIGLWTVCFTWAHRNTRKKGRTPGLLPKGLPRRMIGGEGQAAAELLVRVGLWEVAEDGGWQFHDFTDYLPSDKTRAARAEAGRKGAEARWGKKPPRGTDGNEPSQSQSASQPASQPGSHPSGHAGSHRGDGNEPSASHEDAGKPEAHDGSHAHGHWGPTPAPSPSPTPPSSPSPPPRSSSPQGAPAEAGGEGRQESSEGLARRHEAAQVIQMGLVAEIQNLRPEWSAASIRRALEHPDVTERPADLVRIAFVLVASDPETQHPGRLAADGPWWHLAARRQRPSPARPEWCGACESDSHRMVEVADGRVRRCPVCHPLEVRTA</sequence>
<accession>A0A6H9YFM6</accession>
<feature type="compositionally biased region" description="Low complexity" evidence="1">
    <location>
        <begin position="115"/>
        <end position="135"/>
    </location>
</feature>
<proteinExistence type="predicted"/>
<feature type="compositionally biased region" description="Basic and acidic residues" evidence="1">
    <location>
        <begin position="139"/>
        <end position="163"/>
    </location>
</feature>
<reference evidence="2 3" key="1">
    <citation type="submission" date="2019-09" db="EMBL/GenBank/DDBJ databases">
        <title>Actinomadura physcomitrii sp. nov., a novel actinomycete isolated from moss [Physcomitrium sphaericum (Ludw) Fuernr].</title>
        <authorList>
            <person name="Zhuang X."/>
            <person name="Liu C."/>
        </authorList>
    </citation>
    <scope>NUCLEOTIDE SEQUENCE [LARGE SCALE GENOMIC DNA]</scope>
    <source>
        <strain evidence="2 3">HMC1</strain>
    </source>
</reference>
<dbReference type="AlphaFoldDB" id="A0A6H9YFM6"/>
<evidence type="ECO:0000313" key="2">
    <source>
        <dbReference type="EMBL" id="KAB2344830.1"/>
    </source>
</evidence>
<dbReference type="EMBL" id="WBMT01000015">
    <property type="protein sequence ID" value="KAB2344830.1"/>
    <property type="molecule type" value="Genomic_DNA"/>
</dbReference>
<evidence type="ECO:0000256" key="1">
    <source>
        <dbReference type="SAM" id="MobiDB-lite"/>
    </source>
</evidence>
<keyword evidence="3" id="KW-1185">Reference proteome</keyword>
<dbReference type="RefSeq" id="WP_151565198.1">
    <property type="nucleotide sequence ID" value="NZ_WBMT01000015.1"/>
</dbReference>
<gene>
    <name evidence="2" type="ORF">F8566_30020</name>
</gene>
<comment type="caution">
    <text evidence="2">The sequence shown here is derived from an EMBL/GenBank/DDBJ whole genome shotgun (WGS) entry which is preliminary data.</text>
</comment>
<feature type="compositionally biased region" description="Low complexity" evidence="1">
    <location>
        <begin position="191"/>
        <end position="200"/>
    </location>
</feature>
<protein>
    <submittedName>
        <fullName evidence="2">Uncharacterized protein</fullName>
    </submittedName>
</protein>
<organism evidence="2 3">
    <name type="scientific">Actinomadura rudentiformis</name>
    <dbReference type="NCBI Taxonomy" id="359158"/>
    <lineage>
        <taxon>Bacteria</taxon>
        <taxon>Bacillati</taxon>
        <taxon>Actinomycetota</taxon>
        <taxon>Actinomycetes</taxon>
        <taxon>Streptosporangiales</taxon>
        <taxon>Thermomonosporaceae</taxon>
        <taxon>Actinomadura</taxon>
    </lineage>
</organism>